<dbReference type="NCBIfam" id="TIGR00044">
    <property type="entry name" value="YggS family pyridoxal phosphate-dependent enzyme"/>
    <property type="match status" value="1"/>
</dbReference>
<dbReference type="AlphaFoldDB" id="A0AAE3AK39"/>
<dbReference type="CDD" id="cd00635">
    <property type="entry name" value="PLPDE_III_YBL036c_like"/>
    <property type="match status" value="1"/>
</dbReference>
<dbReference type="InterPro" id="IPR001608">
    <property type="entry name" value="Ala_racemase_N"/>
</dbReference>
<dbReference type="SUPFAM" id="SSF51419">
    <property type="entry name" value="PLP-binding barrel"/>
    <property type="match status" value="1"/>
</dbReference>
<name>A0AAE3AK39_9FIRM</name>
<dbReference type="PIRSF" id="PIRSF004848">
    <property type="entry name" value="YBL036c_PLPDEIII"/>
    <property type="match status" value="1"/>
</dbReference>
<comment type="function">
    <text evidence="2">Pyridoxal 5'-phosphate (PLP)-binding protein, which is involved in PLP homeostasis.</text>
</comment>
<evidence type="ECO:0000256" key="3">
    <source>
        <dbReference type="PIRSR" id="PIRSR004848-1"/>
    </source>
</evidence>
<dbReference type="InterPro" id="IPR011078">
    <property type="entry name" value="PyrdxlP_homeostasis"/>
</dbReference>
<dbReference type="HAMAP" id="MF_02087">
    <property type="entry name" value="PLP_homeostasis"/>
    <property type="match status" value="1"/>
</dbReference>
<keyword evidence="1 2" id="KW-0663">Pyridoxal phosphate</keyword>
<protein>
    <recommendedName>
        <fullName evidence="2">Pyridoxal phosphate homeostasis protein</fullName>
        <shortName evidence="2">PLP homeostasis protein</shortName>
    </recommendedName>
</protein>
<dbReference type="PANTHER" id="PTHR10146:SF14">
    <property type="entry name" value="PYRIDOXAL PHOSPHATE HOMEOSTASIS PROTEIN"/>
    <property type="match status" value="1"/>
</dbReference>
<gene>
    <name evidence="6" type="ORF">LKD31_00850</name>
</gene>
<feature type="modified residue" description="N6-(pyridoxal phosphate)lysine" evidence="2 3">
    <location>
        <position position="45"/>
    </location>
</feature>
<comment type="cofactor">
    <cofactor evidence="3">
        <name>pyridoxal 5'-phosphate</name>
        <dbReference type="ChEBI" id="CHEBI:597326"/>
    </cofactor>
</comment>
<dbReference type="EMBL" id="JAJEQC010000001">
    <property type="protein sequence ID" value="MCC2135568.1"/>
    <property type="molecule type" value="Genomic_DNA"/>
</dbReference>
<dbReference type="Gene3D" id="3.20.20.10">
    <property type="entry name" value="Alanine racemase"/>
    <property type="match status" value="1"/>
</dbReference>
<feature type="domain" description="Alanine racemase N-terminal" evidence="5">
    <location>
        <begin position="82"/>
        <end position="239"/>
    </location>
</feature>
<organism evidence="6 7">
    <name type="scientific">Hominenteromicrobium mulieris</name>
    <dbReference type="NCBI Taxonomy" id="2885357"/>
    <lineage>
        <taxon>Bacteria</taxon>
        <taxon>Bacillati</taxon>
        <taxon>Bacillota</taxon>
        <taxon>Clostridia</taxon>
        <taxon>Eubacteriales</taxon>
        <taxon>Oscillospiraceae</taxon>
        <taxon>Hominenteromicrobium</taxon>
    </lineage>
</organism>
<evidence type="ECO:0000259" key="5">
    <source>
        <dbReference type="Pfam" id="PF01168"/>
    </source>
</evidence>
<evidence type="ECO:0000313" key="6">
    <source>
        <dbReference type="EMBL" id="MCC2135568.1"/>
    </source>
</evidence>
<sequence length="243" mass="27089">MTEKCFEERFRDVEENYKVITNRIAEAAVRSGRKPEDITFLAATKTVPAEVINHAIGCGLRFIGENRVQEFMDKYEKIDWDKGVSGQIIGRLQTNKVKYIIDKVDCIQSVDSVKLAKEISRLAEKIGRKMPVLIEVNIGGEESKGGIEKAALPELLEEIAVLPGIQVNGLMAIPPICAEKSALCNYFSQMHQSFIDIRAKKIDNVFMNCLSMGMSSDYAEAIECGATMVRIGSSLFGPRDYTR</sequence>
<evidence type="ECO:0000256" key="2">
    <source>
        <dbReference type="HAMAP-Rule" id="MF_02087"/>
    </source>
</evidence>
<reference evidence="6" key="1">
    <citation type="submission" date="2021-10" db="EMBL/GenBank/DDBJ databases">
        <title>Anaerobic single-cell dispensing facilitates the cultivation of human gut bacteria.</title>
        <authorList>
            <person name="Afrizal A."/>
        </authorList>
    </citation>
    <scope>NUCLEOTIDE SEQUENCE</scope>
    <source>
        <strain evidence="6">CLA-AA-H250</strain>
    </source>
</reference>
<dbReference type="RefSeq" id="WP_308448207.1">
    <property type="nucleotide sequence ID" value="NZ_JAJEQC010000001.1"/>
</dbReference>
<dbReference type="PANTHER" id="PTHR10146">
    <property type="entry name" value="PROLINE SYNTHETASE CO-TRANSCRIBED BACTERIAL HOMOLOG PROTEIN"/>
    <property type="match status" value="1"/>
</dbReference>
<evidence type="ECO:0000256" key="1">
    <source>
        <dbReference type="ARBA" id="ARBA00022898"/>
    </source>
</evidence>
<proteinExistence type="inferred from homology"/>
<comment type="similarity">
    <text evidence="2 4">Belongs to the pyridoxal phosphate-binding protein YggS/PROSC family.</text>
</comment>
<evidence type="ECO:0000313" key="7">
    <source>
        <dbReference type="Proteomes" id="UP001199424"/>
    </source>
</evidence>
<comment type="caution">
    <text evidence="6">The sequence shown here is derived from an EMBL/GenBank/DDBJ whole genome shotgun (WGS) entry which is preliminary data.</text>
</comment>
<keyword evidence="7" id="KW-1185">Reference proteome</keyword>
<dbReference type="InterPro" id="IPR029066">
    <property type="entry name" value="PLP-binding_barrel"/>
</dbReference>
<dbReference type="Pfam" id="PF01168">
    <property type="entry name" value="Ala_racemase_N"/>
    <property type="match status" value="1"/>
</dbReference>
<accession>A0AAE3AK39</accession>
<evidence type="ECO:0000256" key="4">
    <source>
        <dbReference type="RuleBase" id="RU004514"/>
    </source>
</evidence>
<dbReference type="Proteomes" id="UP001199424">
    <property type="component" value="Unassembled WGS sequence"/>
</dbReference>
<dbReference type="GO" id="GO:0030170">
    <property type="term" value="F:pyridoxal phosphate binding"/>
    <property type="evidence" value="ECO:0007669"/>
    <property type="project" value="UniProtKB-UniRule"/>
</dbReference>